<protein>
    <submittedName>
        <fullName evidence="1">Heterogeneous nuclear ribonucleoprotein 1-like</fullName>
    </submittedName>
</protein>
<comment type="caution">
    <text evidence="1">The sequence shown here is derived from an EMBL/GenBank/DDBJ whole genome shotgun (WGS) entry which is preliminary data.</text>
</comment>
<reference evidence="1 2" key="1">
    <citation type="journal article" date="2018" name="Front. Plant Sci.">
        <title>Red Clover (Trifolium pratense) and Zigzag Clover (T. medium) - A Picture of Genomic Similarities and Differences.</title>
        <authorList>
            <person name="Dluhosova J."/>
            <person name="Istvanek J."/>
            <person name="Nedelnik J."/>
            <person name="Repkova J."/>
        </authorList>
    </citation>
    <scope>NUCLEOTIDE SEQUENCE [LARGE SCALE GENOMIC DNA]</scope>
    <source>
        <strain evidence="2">cv. 10/8</strain>
        <tissue evidence="1">Leaf</tissue>
    </source>
</reference>
<dbReference type="GO" id="GO:1990904">
    <property type="term" value="C:ribonucleoprotein complex"/>
    <property type="evidence" value="ECO:0007669"/>
    <property type="project" value="UniProtKB-KW"/>
</dbReference>
<accession>A0A392PNI0</accession>
<dbReference type="AlphaFoldDB" id="A0A392PNI0"/>
<keyword evidence="2" id="KW-1185">Reference proteome</keyword>
<organism evidence="1 2">
    <name type="scientific">Trifolium medium</name>
    <dbReference type="NCBI Taxonomy" id="97028"/>
    <lineage>
        <taxon>Eukaryota</taxon>
        <taxon>Viridiplantae</taxon>
        <taxon>Streptophyta</taxon>
        <taxon>Embryophyta</taxon>
        <taxon>Tracheophyta</taxon>
        <taxon>Spermatophyta</taxon>
        <taxon>Magnoliopsida</taxon>
        <taxon>eudicotyledons</taxon>
        <taxon>Gunneridae</taxon>
        <taxon>Pentapetalae</taxon>
        <taxon>rosids</taxon>
        <taxon>fabids</taxon>
        <taxon>Fabales</taxon>
        <taxon>Fabaceae</taxon>
        <taxon>Papilionoideae</taxon>
        <taxon>50 kb inversion clade</taxon>
        <taxon>NPAAA clade</taxon>
        <taxon>Hologalegina</taxon>
        <taxon>IRL clade</taxon>
        <taxon>Trifolieae</taxon>
        <taxon>Trifolium</taxon>
    </lineage>
</organism>
<name>A0A392PNI0_9FABA</name>
<proteinExistence type="predicted"/>
<dbReference type="Proteomes" id="UP000265520">
    <property type="component" value="Unassembled WGS sequence"/>
</dbReference>
<evidence type="ECO:0000313" key="1">
    <source>
        <dbReference type="EMBL" id="MCI13651.1"/>
    </source>
</evidence>
<sequence length="68" mass="7570">VLMEWKEICGGSVAIDSATPVDDTEPSENFMMNSMESFGRYGGPVRSYGRMYGGLDYDDVSIYTLMIL</sequence>
<evidence type="ECO:0000313" key="2">
    <source>
        <dbReference type="Proteomes" id="UP000265520"/>
    </source>
</evidence>
<keyword evidence="1" id="KW-0687">Ribonucleoprotein</keyword>
<dbReference type="EMBL" id="LXQA010089058">
    <property type="protein sequence ID" value="MCI13651.1"/>
    <property type="molecule type" value="Genomic_DNA"/>
</dbReference>
<feature type="non-terminal residue" evidence="1">
    <location>
        <position position="1"/>
    </location>
</feature>